<dbReference type="STRING" id="857087.Metme_4467"/>
<dbReference type="RefSeq" id="WP_013821023.1">
    <property type="nucleotide sequence ID" value="NC_015572.1"/>
</dbReference>
<dbReference type="AlphaFoldDB" id="G0A4R9"/>
<protein>
    <submittedName>
        <fullName evidence="1">Uncharacterized protein</fullName>
    </submittedName>
</protein>
<evidence type="ECO:0000313" key="2">
    <source>
        <dbReference type="Proteomes" id="UP000008888"/>
    </source>
</evidence>
<dbReference type="eggNOG" id="ENOG50333W4">
    <property type="taxonomic scope" value="Bacteria"/>
</dbReference>
<dbReference type="EMBL" id="CP002738">
    <property type="protein sequence ID" value="AEG02810.1"/>
    <property type="molecule type" value="Genomic_DNA"/>
</dbReference>
<reference key="2">
    <citation type="submission" date="2011-05" db="EMBL/GenBank/DDBJ databases">
        <title>Complete genome sequence of the aerobic marine methanotroph Methylomonas methanica MC09.</title>
        <authorList>
            <person name="Boden R."/>
            <person name="Cunliffe M."/>
            <person name="Scanlan J."/>
            <person name="Moussard H."/>
            <person name="Kits K.D."/>
            <person name="Klotz M."/>
            <person name="Jetten M."/>
            <person name="Vuilleumier S."/>
            <person name="Han J."/>
            <person name="Peters L."/>
            <person name="Mikhailova N."/>
            <person name="Teshima H."/>
            <person name="Tapia R."/>
            <person name="Kyrpides N."/>
            <person name="Ivanova N."/>
            <person name="Pagani I."/>
            <person name="Cheng J.-F."/>
            <person name="Goodwin L."/>
            <person name="Han C."/>
            <person name="Hauser L."/>
            <person name="Land M."/>
            <person name="Lapidus A."/>
            <person name="Lucas S."/>
            <person name="Pitluck S."/>
            <person name="Woyke T."/>
            <person name="Stein L.Y."/>
            <person name="Murrell C."/>
        </authorList>
    </citation>
    <scope>NUCLEOTIDE SEQUENCE</scope>
    <source>
        <strain>MC09</strain>
    </source>
</reference>
<name>G0A4R9_METMM</name>
<proteinExistence type="predicted"/>
<sequence length="92" mass="10457">MVCEHLRSLEQALLNAGIEETFRGQAWSLNCREWVYFDAVLNTVSLKERYAIPGCVEIHENTDPKSGLEHGFVCTLCHDAIMGRTDGNRIFE</sequence>
<reference evidence="1 2" key="1">
    <citation type="journal article" date="2011" name="J. Bacteriol.">
        <title>Complete Genome Sequence of the Aerobic Marine Methanotroph Methylomonas methanica MC09.</title>
        <authorList>
            <person name="Boden R."/>
            <person name="Cunliffe M."/>
            <person name="Scanlan J."/>
            <person name="Moussard H."/>
            <person name="Kits K.D."/>
            <person name="Klotz M.G."/>
            <person name="Jetten M.S."/>
            <person name="Vuilleumier S."/>
            <person name="Han J."/>
            <person name="Peters L."/>
            <person name="Mikhailova N."/>
            <person name="Teshima H."/>
            <person name="Tapia R."/>
            <person name="Kyrpides N."/>
            <person name="Ivanova N."/>
            <person name="Pagani I."/>
            <person name="Cheng J.F."/>
            <person name="Goodwin L."/>
            <person name="Han C."/>
            <person name="Hauser L."/>
            <person name="Land M.L."/>
            <person name="Lapidus A."/>
            <person name="Lucas S."/>
            <person name="Pitluck S."/>
            <person name="Woyke T."/>
            <person name="Stein L."/>
            <person name="Murrell J.C."/>
        </authorList>
    </citation>
    <scope>NUCLEOTIDE SEQUENCE [LARGE SCALE GENOMIC DNA]</scope>
    <source>
        <strain evidence="1 2">MC09</strain>
    </source>
</reference>
<dbReference type="OrthoDB" id="287704at2"/>
<keyword evidence="2" id="KW-1185">Reference proteome</keyword>
<organism evidence="1 2">
    <name type="scientific">Methylomonas methanica (strain DSM 25384 / MC09)</name>
    <dbReference type="NCBI Taxonomy" id="857087"/>
    <lineage>
        <taxon>Bacteria</taxon>
        <taxon>Pseudomonadati</taxon>
        <taxon>Pseudomonadota</taxon>
        <taxon>Gammaproteobacteria</taxon>
        <taxon>Methylococcales</taxon>
        <taxon>Methylococcaceae</taxon>
        <taxon>Methylomonas</taxon>
    </lineage>
</organism>
<evidence type="ECO:0000313" key="1">
    <source>
        <dbReference type="EMBL" id="AEG02810.1"/>
    </source>
</evidence>
<accession>G0A4R9</accession>
<dbReference type="KEGG" id="mmt:Metme_4467"/>
<dbReference type="Proteomes" id="UP000008888">
    <property type="component" value="Chromosome"/>
</dbReference>
<gene>
    <name evidence="1" type="ordered locus">Metme_4467</name>
</gene>
<reference evidence="2" key="3">
    <citation type="submission" date="2011-05" db="EMBL/GenBank/DDBJ databases">
        <title>Complete sequence of Methylomonas methanica MC09.</title>
        <authorList>
            <consortium name="US DOE Joint Genome Institute"/>
            <person name="Lucas S."/>
            <person name="Han J."/>
            <person name="Lapidus A."/>
            <person name="Cheng J.-F."/>
            <person name="Goodwin L."/>
            <person name="Pitluck S."/>
            <person name="Peters L."/>
            <person name="Mikhailova N."/>
            <person name="Teshima H."/>
            <person name="Han C."/>
            <person name="Tapia R."/>
            <person name="Land M."/>
            <person name="Hauser L."/>
            <person name="Kyrpides N."/>
            <person name="Ivanova N."/>
            <person name="Pagani I."/>
            <person name="Stein L."/>
            <person name="Woyke T."/>
        </authorList>
    </citation>
    <scope>NUCLEOTIDE SEQUENCE [LARGE SCALE GENOMIC DNA]</scope>
    <source>
        <strain evidence="2">MC09</strain>
    </source>
</reference>
<dbReference type="HOGENOM" id="CLU_2409858_0_0_6"/>